<proteinExistence type="predicted"/>
<comment type="caution">
    <text evidence="2">The sequence shown here is derived from an EMBL/GenBank/DDBJ whole genome shotgun (WGS) entry which is preliminary data.</text>
</comment>
<dbReference type="OrthoDB" id="3723194at2"/>
<dbReference type="Gene3D" id="3.90.1200.10">
    <property type="match status" value="1"/>
</dbReference>
<accession>A0A5N5W144</accession>
<dbReference type="EMBL" id="VOKX01000107">
    <property type="protein sequence ID" value="KAB7835516.1"/>
    <property type="molecule type" value="Genomic_DNA"/>
</dbReference>
<evidence type="ECO:0000259" key="1">
    <source>
        <dbReference type="Pfam" id="PF01636"/>
    </source>
</evidence>
<reference evidence="2 3" key="1">
    <citation type="journal article" date="2019" name="Microb. Cell Fact.">
        <title>Exploring novel herbicidin analogues by transcriptional regulator overexpression and MS/MS molecular networking.</title>
        <authorList>
            <person name="Shi Y."/>
            <person name="Gu R."/>
            <person name="Li Y."/>
            <person name="Wang X."/>
            <person name="Ren W."/>
            <person name="Li X."/>
            <person name="Wang L."/>
            <person name="Xie Y."/>
            <person name="Hong B."/>
        </authorList>
    </citation>
    <scope>NUCLEOTIDE SEQUENCE [LARGE SCALE GENOMIC DNA]</scope>
    <source>
        <strain evidence="2 3">US-43</strain>
    </source>
</reference>
<dbReference type="Proteomes" id="UP000327000">
    <property type="component" value="Unassembled WGS sequence"/>
</dbReference>
<evidence type="ECO:0000313" key="2">
    <source>
        <dbReference type="EMBL" id="KAB7835516.1"/>
    </source>
</evidence>
<dbReference type="Pfam" id="PF01636">
    <property type="entry name" value="APH"/>
    <property type="match status" value="1"/>
</dbReference>
<keyword evidence="2" id="KW-0808">Transferase</keyword>
<gene>
    <name evidence="2" type="ORF">FRZ00_26870</name>
</gene>
<dbReference type="GO" id="GO:0016740">
    <property type="term" value="F:transferase activity"/>
    <property type="evidence" value="ECO:0007669"/>
    <property type="project" value="UniProtKB-KW"/>
</dbReference>
<sequence length="296" mass="32486">MTTTPAPAATAIRAACHAAGLHADDMVPVRRHATSVYLLQREGVIVRASPAARYDSITTSIALTRWLAEQGFPTVEPLNMPQPTLHHADLVVTFWRHYPQEDRTPPPAACLGKLLRALHALPGPPIALPAFRPLTSLAQTVPASTYLTSVDKQFLMERISELTRAYDALDSPLGVGLIHGDAYPGNTLWDDTEPIGVRLGDWDEAAIGPREVDLANTFQGARFGRSPSHMRAFTDAYGHDPRRWHGLSVLIRIRDLHTLGSFIRRADAGDPDAGQELAHRLATLKSDNAEAQWHVF</sequence>
<protein>
    <submittedName>
        <fullName evidence="2">Phosphotransferase</fullName>
    </submittedName>
</protein>
<dbReference type="SUPFAM" id="SSF56112">
    <property type="entry name" value="Protein kinase-like (PK-like)"/>
    <property type="match status" value="1"/>
</dbReference>
<evidence type="ECO:0000313" key="3">
    <source>
        <dbReference type="Proteomes" id="UP000327000"/>
    </source>
</evidence>
<dbReference type="InterPro" id="IPR002575">
    <property type="entry name" value="Aminoglycoside_PTrfase"/>
</dbReference>
<name>A0A5N5W144_STRMB</name>
<feature type="domain" description="Aminoglycoside phosphotransferase" evidence="1">
    <location>
        <begin position="36"/>
        <end position="246"/>
    </location>
</feature>
<dbReference type="InterPro" id="IPR011009">
    <property type="entry name" value="Kinase-like_dom_sf"/>
</dbReference>
<keyword evidence="3" id="KW-1185">Reference proteome</keyword>
<organism evidence="2 3">
    <name type="scientific">Streptomyces mobaraensis</name>
    <name type="common">Streptoverticillium mobaraense</name>
    <dbReference type="NCBI Taxonomy" id="35621"/>
    <lineage>
        <taxon>Bacteria</taxon>
        <taxon>Bacillati</taxon>
        <taxon>Actinomycetota</taxon>
        <taxon>Actinomycetes</taxon>
        <taxon>Kitasatosporales</taxon>
        <taxon>Streptomycetaceae</taxon>
        <taxon>Streptomyces</taxon>
    </lineage>
</organism>
<dbReference type="AlphaFoldDB" id="A0A5N5W144"/>